<sequence length="652" mass="74108">MSTMDEDSGKSSGLFMKSNSSFLRNRLSKIVFVKNSLPIKQKNIFKNSDLKRRFVQYKRVVFVFGIIVGAVMTGIFIKRSNIVEFDWEYLLGLADIGDFVEELRNILPASVFDDAKKLSYYYKDSDYEAFFVGNRLREQGYRPHFHVVIVPGVISTGLESWSTTNCSLPYFRKRLWGSWTMLRAILMDKKCWVNHLMLNETTGLDPEGIKLRAAQGLSAADFFVPGYWIWNKIIENLAAIGYDSNNMFSAAYDWRLSFLNLEERDHYFTKLKASIEIAKATSGKKSVMISHSMGSQLALWFLKWVEADGYGNGGKSWVNEHIEAFINISGSLLGTPKAVTALLSGEVKDTAQLNAISVYGLERFFSRTERAQLFRSLPGLASMLPKGENIIWGNMTWAPDDTRTPNMQNLSFGSFINFRKKSKISNLKNLTMADSMDYLITQTPHTFHKMLRTNYSYGISWTEKEIEENNNKPEKWVNPLEVSLPNAPNMKIYCIGKPTERAYWYDEGLKDNNLPKDTMRASGCDCLNNSMRIFSGSDTFGQMPFIDNTVNIRPHTGVVMGEGDGTVNILSTGFMCVKGWKQRRCNNPANISIIVHEMLHQPDRLGLRGGSKTADHELILRIVSGNADTILENKILSNIRHYSDQINIDNRD</sequence>
<keyword evidence="2" id="KW-1185">Reference proteome</keyword>
<organism evidence="1 2">
    <name type="scientific">Pneumocystis oryctolagi</name>
    <dbReference type="NCBI Taxonomy" id="42067"/>
    <lineage>
        <taxon>Eukaryota</taxon>
        <taxon>Fungi</taxon>
        <taxon>Dikarya</taxon>
        <taxon>Ascomycota</taxon>
        <taxon>Taphrinomycotina</taxon>
        <taxon>Pneumocystomycetes</taxon>
        <taxon>Pneumocystaceae</taxon>
        <taxon>Pneumocystis</taxon>
    </lineage>
</organism>
<evidence type="ECO:0000313" key="1">
    <source>
        <dbReference type="EMBL" id="KAG4304585.1"/>
    </source>
</evidence>
<gene>
    <name evidence="1" type="ORF">PORY_001978</name>
</gene>
<accession>A0ACB7CC19</accession>
<proteinExistence type="predicted"/>
<dbReference type="EMBL" id="JABTEG010000007">
    <property type="protein sequence ID" value="KAG4304585.1"/>
    <property type="molecule type" value="Genomic_DNA"/>
</dbReference>
<protein>
    <submittedName>
        <fullName evidence="1">Uncharacterized protein</fullName>
    </submittedName>
</protein>
<name>A0ACB7CC19_9ASCO</name>
<reference evidence="1 2" key="1">
    <citation type="journal article" date="2021" name="Commun. Biol.">
        <title>Genomic insights into the host specific adaptation of the Pneumocystis genus.</title>
        <authorList>
            <person name="Cisse O.H."/>
            <person name="Ma L."/>
            <person name="Dekker J.P."/>
            <person name="Khil P.P."/>
            <person name="Youn J.-H."/>
            <person name="Brenchley J.M."/>
            <person name="Blair R."/>
            <person name="Pahar B."/>
            <person name="Chabe M."/>
            <person name="Van Rompay K.K.A."/>
            <person name="Keesler R."/>
            <person name="Sukura A."/>
            <person name="Hirsch V."/>
            <person name="Kutty G."/>
            <person name="Liu Y."/>
            <person name="Peng L."/>
            <person name="Chen J."/>
            <person name="Song J."/>
            <person name="Weissenbacher-Lang C."/>
            <person name="Xu J."/>
            <person name="Upham N.S."/>
            <person name="Stajich J.E."/>
            <person name="Cuomo C.A."/>
            <person name="Cushion M.T."/>
            <person name="Kovacs J.A."/>
        </authorList>
    </citation>
    <scope>NUCLEOTIDE SEQUENCE [LARGE SCALE GENOMIC DNA]</scope>
    <source>
        <strain evidence="1 2">RABM</strain>
    </source>
</reference>
<comment type="caution">
    <text evidence="1">The sequence shown here is derived from an EMBL/GenBank/DDBJ whole genome shotgun (WGS) entry which is preliminary data.</text>
</comment>
<dbReference type="Proteomes" id="UP000768646">
    <property type="component" value="Unassembled WGS sequence"/>
</dbReference>
<evidence type="ECO:0000313" key="2">
    <source>
        <dbReference type="Proteomes" id="UP000768646"/>
    </source>
</evidence>